<evidence type="ECO:0000313" key="2">
    <source>
        <dbReference type="EMBL" id="URA09328.1"/>
    </source>
</evidence>
<dbReference type="AlphaFoldDB" id="A0AAX3BAN1"/>
<reference evidence="2" key="2">
    <citation type="submission" date="2022-06" db="EMBL/GenBank/DDBJ databases">
        <title>Thermospira aquatica gen. nov., sp. nov.</title>
        <authorList>
            <person name="Ben Ali Gam Z."/>
            <person name="Labat M."/>
        </authorList>
    </citation>
    <scope>NUCLEOTIDE SEQUENCE</scope>
    <source>
        <strain evidence="2">F1F22</strain>
    </source>
</reference>
<dbReference type="InterPro" id="IPR002826">
    <property type="entry name" value="MptE-like"/>
</dbReference>
<dbReference type="Pfam" id="PF01973">
    <property type="entry name" value="MptE-like"/>
    <property type="match status" value="1"/>
</dbReference>
<feature type="domain" description="6-hydroxymethylpterin diphosphokinase MptE-like" evidence="1">
    <location>
        <begin position="179"/>
        <end position="366"/>
    </location>
</feature>
<reference evidence="2" key="1">
    <citation type="submission" date="2021-04" db="EMBL/GenBank/DDBJ databases">
        <authorList>
            <person name="Postec A."/>
        </authorList>
    </citation>
    <scope>NUCLEOTIDE SEQUENCE</scope>
    <source>
        <strain evidence="2">F1F22</strain>
    </source>
</reference>
<protein>
    <submittedName>
        <fullName evidence="2">Motility associated factor glycosyltransferase family protein</fullName>
    </submittedName>
</protein>
<dbReference type="EMBL" id="CP073355">
    <property type="protein sequence ID" value="URA09328.1"/>
    <property type="molecule type" value="Genomic_DNA"/>
</dbReference>
<dbReference type="PANTHER" id="PTHR41786:SF1">
    <property type="entry name" value="6-HYDROXYMETHYLPTERIN DIPHOSPHOKINASE MPTE-LIKE DOMAIN-CONTAINING PROTEIN"/>
    <property type="match status" value="1"/>
</dbReference>
<evidence type="ECO:0000259" key="1">
    <source>
        <dbReference type="Pfam" id="PF01973"/>
    </source>
</evidence>
<name>A0AAX3BAN1_9SPIR</name>
<dbReference type="Proteomes" id="UP001056539">
    <property type="component" value="Chromosome"/>
</dbReference>
<dbReference type="KEGG" id="taqu:KDW03_07485"/>
<keyword evidence="3" id="KW-1185">Reference proteome</keyword>
<evidence type="ECO:0000313" key="3">
    <source>
        <dbReference type="Proteomes" id="UP001056539"/>
    </source>
</evidence>
<proteinExistence type="predicted"/>
<dbReference type="PANTHER" id="PTHR41786">
    <property type="entry name" value="MOTILITY ACCESSORY FACTOR MAF"/>
    <property type="match status" value="1"/>
</dbReference>
<dbReference type="RefSeq" id="WP_271434455.1">
    <property type="nucleotide sequence ID" value="NZ_CP073355.1"/>
</dbReference>
<accession>A0AAX3BAN1</accession>
<organism evidence="2 3">
    <name type="scientific">Thermospira aquatica</name>
    <dbReference type="NCBI Taxonomy" id="2828656"/>
    <lineage>
        <taxon>Bacteria</taxon>
        <taxon>Pseudomonadati</taxon>
        <taxon>Spirochaetota</taxon>
        <taxon>Spirochaetia</taxon>
        <taxon>Brevinematales</taxon>
        <taxon>Thermospiraceae</taxon>
        <taxon>Thermospira</taxon>
    </lineage>
</organism>
<gene>
    <name evidence="2" type="ORF">KDW03_07485</name>
</gene>
<sequence length="562" mass="64520">MMIRYPVLKGLLGSHPAITEARDGLLTMQVAGRFVHSQYSPGKEALRLVEPLKGLDPEHTFLVFLGSGLGYHIELLEKEGFRRGVVIERNREIAEVFRAAYELPSTMYWIGPDQTEEALDGVFALLDFSSVRWVKTIILRGSYGLEDYSPFESRLQRLTQVKLGDFSTRLKFEEIWLIHMIRNINNLPFSTPLRRLFFRFSGLPVLIVSAGPSLRDSLPAIRRAAPFFLVIAVDTALLPLYEAGIVPDMVYSLDAQVHTLEDYLGIEKDYLQQVHMVYDMVAHPETVSYLRGKRPVYVATTAHIDIDPQGNPFLLKSEFIRWLELELNTQLGDVETGGSVSTSVFHAAFLMGGDPIVLVGQDLAFSYQTTHVASTSHYYRYMPVSHRLRPVNTIFWEAILSRRLQKQQGIHGEVDSDFVMSNFKGWFEISAKRLGELKGITCINATREGVKLEHFVHEDLDVLVKKRAHLPLRKELLFVSEPIAYESLKRVKRQLGELMEHLKSLPLDEKFFAVLTKLDRDFLARYYMRERMLLERYDNLDTLSLERKTYRLIKAIEGLLHE</sequence>